<proteinExistence type="predicted"/>
<dbReference type="AlphaFoldDB" id="K2PNT4"/>
<evidence type="ECO:0000313" key="1">
    <source>
        <dbReference type="EMBL" id="EKF42722.1"/>
    </source>
</evidence>
<sequence>MSISIAFGGRWFGAQLADAGHSEATTLREIVIGNNVLSVPDNAIRFAEARHDGIAQRLDLYLRWPNLEGYSRETRNDFNHVDSSKQIIFLSFEEQMTSRDMSNRFETVYSKIIEPGPIEGPNGILFYRFKPEAGFGDEVLAVGHEEGQTLPFVARCLSGEAARQALAPCERDEVVGNDMSMTYRFPASLLAEWRMMEHAVRDKASTLIRGPR</sequence>
<dbReference type="EMBL" id="AMSI01000005">
    <property type="protein sequence ID" value="EKF42722.1"/>
    <property type="molecule type" value="Genomic_DNA"/>
</dbReference>
<reference evidence="1 2" key="1">
    <citation type="journal article" date="2012" name="J. Bacteriol.">
        <title>Genome Sequence of Nitratireductor indicus Type Strain C115.</title>
        <authorList>
            <person name="Lai Q."/>
            <person name="Li G."/>
            <person name="Yu Z."/>
            <person name="Shao Z."/>
        </authorList>
    </citation>
    <scope>NUCLEOTIDE SEQUENCE [LARGE SCALE GENOMIC DNA]</scope>
    <source>
        <strain evidence="1 2">C115</strain>
    </source>
</reference>
<keyword evidence="2" id="KW-1185">Reference proteome</keyword>
<name>K2PNT4_9HYPH</name>
<dbReference type="Proteomes" id="UP000007374">
    <property type="component" value="Unassembled WGS sequence"/>
</dbReference>
<dbReference type="STRING" id="721133.SAMN05216176_103106"/>
<comment type="caution">
    <text evidence="1">The sequence shown here is derived from an EMBL/GenBank/DDBJ whole genome shotgun (WGS) entry which is preliminary data.</text>
</comment>
<protein>
    <submittedName>
        <fullName evidence="1">Uncharacterized protein</fullName>
    </submittedName>
</protein>
<organism evidence="1 2">
    <name type="scientific">Nitratireductor indicus C115</name>
    <dbReference type="NCBI Taxonomy" id="1231190"/>
    <lineage>
        <taxon>Bacteria</taxon>
        <taxon>Pseudomonadati</taxon>
        <taxon>Pseudomonadota</taxon>
        <taxon>Alphaproteobacteria</taxon>
        <taxon>Hyphomicrobiales</taxon>
        <taxon>Phyllobacteriaceae</taxon>
        <taxon>Nitratireductor</taxon>
    </lineage>
</organism>
<accession>K2PNT4</accession>
<evidence type="ECO:0000313" key="2">
    <source>
        <dbReference type="Proteomes" id="UP000007374"/>
    </source>
</evidence>
<dbReference type="PATRIC" id="fig|1231190.3.peg.1804"/>
<gene>
    <name evidence="1" type="ORF">NA8A_08644</name>
</gene>
<dbReference type="eggNOG" id="ENOG5032TME">
    <property type="taxonomic scope" value="Bacteria"/>
</dbReference>